<dbReference type="Gene3D" id="2.60.120.10">
    <property type="entry name" value="Jelly Rolls"/>
    <property type="match status" value="1"/>
</dbReference>
<dbReference type="InterPro" id="IPR018490">
    <property type="entry name" value="cNMP-bd_dom_sf"/>
</dbReference>
<evidence type="ECO:0000259" key="10">
    <source>
        <dbReference type="Pfam" id="PF00571"/>
    </source>
</evidence>
<feature type="domain" description="CBS" evidence="10">
    <location>
        <begin position="398"/>
        <end position="456"/>
    </location>
</feature>
<dbReference type="GO" id="GO:0022857">
    <property type="term" value="F:transmembrane transporter activity"/>
    <property type="evidence" value="ECO:0007669"/>
    <property type="project" value="TreeGrafter"/>
</dbReference>
<reference evidence="12" key="1">
    <citation type="submission" date="2022-01" db="EMBL/GenBank/DDBJ databases">
        <authorList>
            <person name="King R."/>
        </authorList>
    </citation>
    <scope>NUCLEOTIDE SEQUENCE</scope>
</reference>
<comment type="subcellular location">
    <subcellularLocation>
        <location evidence="1">Basolateral cell membrane</location>
        <topology evidence="1">Multi-pass membrane protein</topology>
    </subcellularLocation>
</comment>
<dbReference type="GO" id="GO:0010960">
    <property type="term" value="P:magnesium ion homeostasis"/>
    <property type="evidence" value="ECO:0007669"/>
    <property type="project" value="InterPro"/>
</dbReference>
<dbReference type="GO" id="GO:1905941">
    <property type="term" value="P:positive regulation of gonad development"/>
    <property type="evidence" value="ECO:0007669"/>
    <property type="project" value="UniProtKB-ARBA"/>
</dbReference>
<evidence type="ECO:0000256" key="7">
    <source>
        <dbReference type="ARBA" id="ARBA00023136"/>
    </source>
</evidence>
<sequence length="686" mass="77415">MEKSLVFFYLMVTSSYIENGVNGQIIGFRVESSTGVDFVEDLIPEFQEGANIVLRFFGNFKQGDEIGLTDHISTCNFLMKDDFPITVESAELAKVSLELPILSEHKTAVYFCLKRGANWTHQGTSEWLKFYVRHPLLPMWINMVVMVFSILLSSLFNGLALGLLSLNVTDLKVIANAGEKNEKKYAQTILPVRQMGNYLLCSILLGSTAFNSVFTVILDEYLSNGITIVTSTLIIVIGCEVMPCSIVPRFGLMMGAKTIWLTRMIMIITAPVSYPLGKFLDAILGEEVTMYTKEKFKELLKLTSQYSHVKNDEIAIISGALEMNTKKVEDVMTPLEDVYMLPITSYLDFETVAGIMKSGYSRIPIYDGEKSNVVALIFTRDLALLDPDDKTQIRLLVEIYNHEVVYMTADTTLDVAFSMFKEGRRGHLAFVTTLKDGEKRPEVIGLVTLEDVIEELIQAEIVDEFDCILDNRSKRKRERAKMASDFLTVFAEKFESRTVYISPQLRIAAFQYLEFEVEAFHKEKVSPNVLRRLLYQGVIYHVTSKKKTKTDKPLITTGEAAQSFVMVLEGRVEVQLSGPEKLKFESGPFTCFGLCALTSSTDLTEKYDYTVTALGEVRFLKISNELYLAARRATQYEYSSKVPDLTNEPFPALFTDSDSDRGAQKDDSNDMLETHKNSDIILRSTL</sequence>
<dbReference type="CDD" id="cd04590">
    <property type="entry name" value="CBS_pair_CorC_HlyC_assoc"/>
    <property type="match status" value="1"/>
</dbReference>
<gene>
    <name evidence="12" type="ORF">NEZAVI_LOCUS7627</name>
</gene>
<comment type="similarity">
    <text evidence="2">Belongs to the ACDP family.</text>
</comment>
<evidence type="ECO:0000256" key="1">
    <source>
        <dbReference type="ARBA" id="ARBA00004554"/>
    </source>
</evidence>
<dbReference type="InterPro" id="IPR046342">
    <property type="entry name" value="CBS_dom_sf"/>
</dbReference>
<keyword evidence="13" id="KW-1185">Reference proteome</keyword>
<dbReference type="GO" id="GO:0040018">
    <property type="term" value="P:positive regulation of multicellular organism growth"/>
    <property type="evidence" value="ECO:0007669"/>
    <property type="project" value="UniProtKB-ARBA"/>
</dbReference>
<feature type="compositionally biased region" description="Basic and acidic residues" evidence="8">
    <location>
        <begin position="658"/>
        <end position="671"/>
    </location>
</feature>
<dbReference type="GO" id="GO:0032026">
    <property type="term" value="P:response to magnesium ion"/>
    <property type="evidence" value="ECO:0007669"/>
    <property type="project" value="UniProtKB-ARBA"/>
</dbReference>
<keyword evidence="5 9" id="KW-1133">Transmembrane helix</keyword>
<dbReference type="AlphaFoldDB" id="A0A9P0H952"/>
<accession>A0A9P0H952</accession>
<feature type="transmembrane region" description="Helical" evidence="9">
    <location>
        <begin position="259"/>
        <end position="277"/>
    </location>
</feature>
<keyword evidence="6" id="KW-0129">CBS domain</keyword>
<evidence type="ECO:0000256" key="4">
    <source>
        <dbReference type="ARBA" id="ARBA00022737"/>
    </source>
</evidence>
<dbReference type="FunFam" id="3.10.580.10:FF:000006">
    <property type="entry name" value="DUF21 and CBS domain protein"/>
    <property type="match status" value="1"/>
</dbReference>
<dbReference type="Pfam" id="PF01595">
    <property type="entry name" value="CNNM"/>
    <property type="match status" value="1"/>
</dbReference>
<dbReference type="InterPro" id="IPR044751">
    <property type="entry name" value="Ion_transp-like_CBS"/>
</dbReference>
<keyword evidence="7 9" id="KW-0472">Membrane</keyword>
<dbReference type="SUPFAM" id="SSF51206">
    <property type="entry name" value="cAMP-binding domain-like"/>
    <property type="match status" value="1"/>
</dbReference>
<dbReference type="InterPro" id="IPR002550">
    <property type="entry name" value="CNNM"/>
</dbReference>
<evidence type="ECO:0000259" key="11">
    <source>
        <dbReference type="Pfam" id="PF01595"/>
    </source>
</evidence>
<dbReference type="GO" id="GO:0015693">
    <property type="term" value="P:magnesium ion transport"/>
    <property type="evidence" value="ECO:0007669"/>
    <property type="project" value="UniProtKB-ARBA"/>
</dbReference>
<evidence type="ECO:0000256" key="8">
    <source>
        <dbReference type="SAM" id="MobiDB-lite"/>
    </source>
</evidence>
<feature type="region of interest" description="Disordered" evidence="8">
    <location>
        <begin position="652"/>
        <end position="671"/>
    </location>
</feature>
<feature type="transmembrane region" description="Helical" evidence="9">
    <location>
        <begin position="224"/>
        <end position="247"/>
    </location>
</feature>
<evidence type="ECO:0000256" key="6">
    <source>
        <dbReference type="ARBA" id="ARBA00023122"/>
    </source>
</evidence>
<dbReference type="Pfam" id="PF00571">
    <property type="entry name" value="CBS"/>
    <property type="match status" value="1"/>
</dbReference>
<feature type="transmembrane region" description="Helical" evidence="9">
    <location>
        <begin position="139"/>
        <end position="164"/>
    </location>
</feature>
<evidence type="ECO:0000256" key="3">
    <source>
        <dbReference type="ARBA" id="ARBA00022692"/>
    </source>
</evidence>
<dbReference type="OrthoDB" id="5353557at2759"/>
<dbReference type="PANTHER" id="PTHR12064">
    <property type="entry name" value="METAL TRANSPORTER CNNM"/>
    <property type="match status" value="1"/>
</dbReference>
<dbReference type="InterPro" id="IPR014710">
    <property type="entry name" value="RmlC-like_jellyroll"/>
</dbReference>
<feature type="transmembrane region" description="Helical" evidence="9">
    <location>
        <begin position="198"/>
        <end position="218"/>
    </location>
</feature>
<evidence type="ECO:0000313" key="12">
    <source>
        <dbReference type="EMBL" id="CAH1397873.1"/>
    </source>
</evidence>
<dbReference type="GO" id="GO:0008340">
    <property type="term" value="P:determination of adult lifespan"/>
    <property type="evidence" value="ECO:0007669"/>
    <property type="project" value="UniProtKB-ARBA"/>
</dbReference>
<evidence type="ECO:0000256" key="5">
    <source>
        <dbReference type="ARBA" id="ARBA00022989"/>
    </source>
</evidence>
<keyword evidence="4" id="KW-0677">Repeat</keyword>
<dbReference type="GO" id="GO:0016323">
    <property type="term" value="C:basolateral plasma membrane"/>
    <property type="evidence" value="ECO:0007669"/>
    <property type="project" value="UniProtKB-SubCell"/>
</dbReference>
<name>A0A9P0H952_NEZVI</name>
<dbReference type="Pfam" id="PF25562">
    <property type="entry name" value="CNBH_CNNM2_C"/>
    <property type="match status" value="1"/>
</dbReference>
<keyword evidence="3 9" id="KW-0812">Transmembrane</keyword>
<evidence type="ECO:0000313" key="13">
    <source>
        <dbReference type="Proteomes" id="UP001152798"/>
    </source>
</evidence>
<dbReference type="SUPFAM" id="SSF54631">
    <property type="entry name" value="CBS-domain pair"/>
    <property type="match status" value="1"/>
</dbReference>
<dbReference type="EMBL" id="OV725080">
    <property type="protein sequence ID" value="CAH1397873.1"/>
    <property type="molecule type" value="Genomic_DNA"/>
</dbReference>
<dbReference type="InterPro" id="IPR000644">
    <property type="entry name" value="CBS_dom"/>
</dbReference>
<organism evidence="12 13">
    <name type="scientific">Nezara viridula</name>
    <name type="common">Southern green stink bug</name>
    <name type="synonym">Cimex viridulus</name>
    <dbReference type="NCBI Taxonomy" id="85310"/>
    <lineage>
        <taxon>Eukaryota</taxon>
        <taxon>Metazoa</taxon>
        <taxon>Ecdysozoa</taxon>
        <taxon>Arthropoda</taxon>
        <taxon>Hexapoda</taxon>
        <taxon>Insecta</taxon>
        <taxon>Pterygota</taxon>
        <taxon>Neoptera</taxon>
        <taxon>Paraneoptera</taxon>
        <taxon>Hemiptera</taxon>
        <taxon>Heteroptera</taxon>
        <taxon>Panheteroptera</taxon>
        <taxon>Pentatomomorpha</taxon>
        <taxon>Pentatomoidea</taxon>
        <taxon>Pentatomidae</taxon>
        <taxon>Pentatominae</taxon>
        <taxon>Nezara</taxon>
    </lineage>
</organism>
<proteinExistence type="inferred from homology"/>
<dbReference type="Gene3D" id="3.10.580.10">
    <property type="entry name" value="CBS-domain"/>
    <property type="match status" value="1"/>
</dbReference>
<protein>
    <submittedName>
        <fullName evidence="12">Uncharacterized protein</fullName>
    </submittedName>
</protein>
<dbReference type="Proteomes" id="UP001152798">
    <property type="component" value="Chromosome 4"/>
</dbReference>
<dbReference type="InterPro" id="IPR045095">
    <property type="entry name" value="ACDP"/>
</dbReference>
<dbReference type="PANTHER" id="PTHR12064:SF94">
    <property type="entry name" value="UNEXTENDED PROTEIN"/>
    <property type="match status" value="1"/>
</dbReference>
<feature type="domain" description="CNNM transmembrane" evidence="11">
    <location>
        <begin position="145"/>
        <end position="307"/>
    </location>
</feature>
<evidence type="ECO:0000256" key="2">
    <source>
        <dbReference type="ARBA" id="ARBA00010484"/>
    </source>
</evidence>
<evidence type="ECO:0000256" key="9">
    <source>
        <dbReference type="SAM" id="Phobius"/>
    </source>
</evidence>